<feature type="region of interest" description="Disordered" evidence="1">
    <location>
        <begin position="1"/>
        <end position="72"/>
    </location>
</feature>
<name>A0A4S8KPW6_DENBC</name>
<sequence>MPDSEDKENQEPLLFLPTTPIVEKPKRGWPKGSKNKPRDPSAPSQQKKTPAKKHSASSNTQDITPAPKHAIYSNDDNKTLMEVFLDQKAEGRQTSNGNWKTPALTAAVKALAASEATSGGAPKTASSIRDHWKEVFYYTSILKAEYVIFKTLLSKSGWGWDSENQCVLASDEQWDTLIEAEPQFASYRGKSFPIYEEMDELLNGALATGSHAFHAGKVTSDESDSNSDSGNEADVNPDTSFEDISASQVTPGPAHTSLKCKVSALETPVSRKRSRHERTGRTSTSASIHDMSRAIESVATAIASDSKDSHVDITADVIAIIEQAEGFSKLEKAKLILKLGQEDMFGTLLVNTTDVETCMELMHLQLA</sequence>
<evidence type="ECO:0000313" key="3">
    <source>
        <dbReference type="EMBL" id="THU77722.1"/>
    </source>
</evidence>
<dbReference type="AlphaFoldDB" id="A0A4S8KPW6"/>
<evidence type="ECO:0000313" key="4">
    <source>
        <dbReference type="Proteomes" id="UP000297245"/>
    </source>
</evidence>
<feature type="region of interest" description="Disordered" evidence="1">
    <location>
        <begin position="216"/>
        <end position="288"/>
    </location>
</feature>
<keyword evidence="4" id="KW-1185">Reference proteome</keyword>
<gene>
    <name evidence="3" type="ORF">K435DRAFT_812193</name>
</gene>
<accession>A0A4S8KPW6</accession>
<dbReference type="EMBL" id="ML180354">
    <property type="protein sequence ID" value="THU77722.1"/>
    <property type="molecule type" value="Genomic_DNA"/>
</dbReference>
<reference evidence="3 4" key="1">
    <citation type="journal article" date="2019" name="Nat. Ecol. Evol.">
        <title>Megaphylogeny resolves global patterns of mushroom evolution.</title>
        <authorList>
            <person name="Varga T."/>
            <person name="Krizsan K."/>
            <person name="Foldi C."/>
            <person name="Dima B."/>
            <person name="Sanchez-Garcia M."/>
            <person name="Sanchez-Ramirez S."/>
            <person name="Szollosi G.J."/>
            <person name="Szarkandi J.G."/>
            <person name="Papp V."/>
            <person name="Albert L."/>
            <person name="Andreopoulos W."/>
            <person name="Angelini C."/>
            <person name="Antonin V."/>
            <person name="Barry K.W."/>
            <person name="Bougher N.L."/>
            <person name="Buchanan P."/>
            <person name="Buyck B."/>
            <person name="Bense V."/>
            <person name="Catcheside P."/>
            <person name="Chovatia M."/>
            <person name="Cooper J."/>
            <person name="Damon W."/>
            <person name="Desjardin D."/>
            <person name="Finy P."/>
            <person name="Geml J."/>
            <person name="Haridas S."/>
            <person name="Hughes K."/>
            <person name="Justo A."/>
            <person name="Karasinski D."/>
            <person name="Kautmanova I."/>
            <person name="Kiss B."/>
            <person name="Kocsube S."/>
            <person name="Kotiranta H."/>
            <person name="LaButti K.M."/>
            <person name="Lechner B.E."/>
            <person name="Liimatainen K."/>
            <person name="Lipzen A."/>
            <person name="Lukacs Z."/>
            <person name="Mihaltcheva S."/>
            <person name="Morgado L.N."/>
            <person name="Niskanen T."/>
            <person name="Noordeloos M.E."/>
            <person name="Ohm R.A."/>
            <person name="Ortiz-Santana B."/>
            <person name="Ovrebo C."/>
            <person name="Racz N."/>
            <person name="Riley R."/>
            <person name="Savchenko A."/>
            <person name="Shiryaev A."/>
            <person name="Soop K."/>
            <person name="Spirin V."/>
            <person name="Szebenyi C."/>
            <person name="Tomsovsky M."/>
            <person name="Tulloss R.E."/>
            <person name="Uehling J."/>
            <person name="Grigoriev I.V."/>
            <person name="Vagvolgyi C."/>
            <person name="Papp T."/>
            <person name="Martin F.M."/>
            <person name="Miettinen O."/>
            <person name="Hibbett D.S."/>
            <person name="Nagy L.G."/>
        </authorList>
    </citation>
    <scope>NUCLEOTIDE SEQUENCE [LARGE SCALE GENOMIC DNA]</scope>
    <source>
        <strain evidence="3 4">CBS 962.96</strain>
    </source>
</reference>
<feature type="domain" description="Myb/SANT-like" evidence="2">
    <location>
        <begin position="75"/>
        <end position="176"/>
    </location>
</feature>
<proteinExistence type="predicted"/>
<dbReference type="OrthoDB" id="3255758at2759"/>
<organism evidence="3 4">
    <name type="scientific">Dendrothele bispora (strain CBS 962.96)</name>
    <dbReference type="NCBI Taxonomy" id="1314807"/>
    <lineage>
        <taxon>Eukaryota</taxon>
        <taxon>Fungi</taxon>
        <taxon>Dikarya</taxon>
        <taxon>Basidiomycota</taxon>
        <taxon>Agaricomycotina</taxon>
        <taxon>Agaricomycetes</taxon>
        <taxon>Agaricomycetidae</taxon>
        <taxon>Agaricales</taxon>
        <taxon>Agaricales incertae sedis</taxon>
        <taxon>Dendrothele</taxon>
    </lineage>
</organism>
<dbReference type="InterPro" id="IPR024752">
    <property type="entry name" value="Myb/SANT-like_dom"/>
</dbReference>
<dbReference type="Pfam" id="PF12776">
    <property type="entry name" value="Myb_DNA-bind_3"/>
    <property type="match status" value="1"/>
</dbReference>
<protein>
    <recommendedName>
        <fullName evidence="2">Myb/SANT-like domain-containing protein</fullName>
    </recommendedName>
</protein>
<evidence type="ECO:0000259" key="2">
    <source>
        <dbReference type="Pfam" id="PF12776"/>
    </source>
</evidence>
<dbReference type="Proteomes" id="UP000297245">
    <property type="component" value="Unassembled WGS sequence"/>
</dbReference>
<dbReference type="PANTHER" id="PTHR46929:SF3">
    <property type="entry name" value="MYB_SANT-LIKE DOMAIN-CONTAINING PROTEIN"/>
    <property type="match status" value="1"/>
</dbReference>
<dbReference type="PANTHER" id="PTHR46929">
    <property type="entry name" value="EXPRESSED PROTEIN"/>
    <property type="match status" value="1"/>
</dbReference>
<evidence type="ECO:0000256" key="1">
    <source>
        <dbReference type="SAM" id="MobiDB-lite"/>
    </source>
</evidence>